<dbReference type="PANTHER" id="PTHR23513:SF6">
    <property type="entry name" value="MAJOR FACILITATOR SUPERFAMILY ASSOCIATED DOMAIN-CONTAINING PROTEIN"/>
    <property type="match status" value="1"/>
</dbReference>
<keyword evidence="5 7" id="KW-0472">Membrane</keyword>
<evidence type="ECO:0000256" key="5">
    <source>
        <dbReference type="ARBA" id="ARBA00023136"/>
    </source>
</evidence>
<feature type="transmembrane region" description="Helical" evidence="7">
    <location>
        <begin position="83"/>
        <end position="106"/>
    </location>
</feature>
<dbReference type="GO" id="GO:0005886">
    <property type="term" value="C:plasma membrane"/>
    <property type="evidence" value="ECO:0007669"/>
    <property type="project" value="UniProtKB-SubCell"/>
</dbReference>
<feature type="transmembrane region" description="Helical" evidence="7">
    <location>
        <begin position="184"/>
        <end position="206"/>
    </location>
</feature>
<dbReference type="PANTHER" id="PTHR23513">
    <property type="entry name" value="INTEGRAL MEMBRANE EFFLUX PROTEIN-RELATED"/>
    <property type="match status" value="1"/>
</dbReference>
<dbReference type="GO" id="GO:0022857">
    <property type="term" value="F:transmembrane transporter activity"/>
    <property type="evidence" value="ECO:0007669"/>
    <property type="project" value="InterPro"/>
</dbReference>
<dbReference type="InterPro" id="IPR011701">
    <property type="entry name" value="MFS"/>
</dbReference>
<feature type="transmembrane region" description="Helical" evidence="7">
    <location>
        <begin position="20"/>
        <end position="40"/>
    </location>
</feature>
<organism evidence="9 10">
    <name type="scientific">Micromonospora deserti</name>
    <dbReference type="NCBI Taxonomy" id="2070366"/>
    <lineage>
        <taxon>Bacteria</taxon>
        <taxon>Bacillati</taxon>
        <taxon>Actinomycetota</taxon>
        <taxon>Actinomycetes</taxon>
        <taxon>Micromonosporales</taxon>
        <taxon>Micromonosporaceae</taxon>
        <taxon>Micromonospora</taxon>
    </lineage>
</organism>
<feature type="transmembrane region" description="Helical" evidence="7">
    <location>
        <begin position="156"/>
        <end position="178"/>
    </location>
</feature>
<feature type="transmembrane region" description="Helical" evidence="7">
    <location>
        <begin position="385"/>
        <end position="404"/>
    </location>
</feature>
<feature type="region of interest" description="Disordered" evidence="6">
    <location>
        <begin position="415"/>
        <end position="458"/>
    </location>
</feature>
<feature type="transmembrane region" description="Helical" evidence="7">
    <location>
        <begin position="227"/>
        <end position="253"/>
    </location>
</feature>
<evidence type="ECO:0000313" key="9">
    <source>
        <dbReference type="EMBL" id="PZG02535.1"/>
    </source>
</evidence>
<evidence type="ECO:0000256" key="6">
    <source>
        <dbReference type="SAM" id="MobiDB-lite"/>
    </source>
</evidence>
<comment type="caution">
    <text evidence="9">The sequence shown here is derived from an EMBL/GenBank/DDBJ whole genome shotgun (WGS) entry which is preliminary data.</text>
</comment>
<dbReference type="EMBL" id="POUB01000007">
    <property type="protein sequence ID" value="PZG02535.1"/>
    <property type="molecule type" value="Genomic_DNA"/>
</dbReference>
<dbReference type="OrthoDB" id="145388at2"/>
<evidence type="ECO:0000256" key="2">
    <source>
        <dbReference type="ARBA" id="ARBA00022475"/>
    </source>
</evidence>
<dbReference type="Proteomes" id="UP000248749">
    <property type="component" value="Unassembled WGS sequence"/>
</dbReference>
<dbReference type="AlphaFoldDB" id="A0A2W2DBC5"/>
<proteinExistence type="predicted"/>
<feature type="transmembrane region" description="Helical" evidence="7">
    <location>
        <begin position="319"/>
        <end position="339"/>
    </location>
</feature>
<dbReference type="SUPFAM" id="SSF103473">
    <property type="entry name" value="MFS general substrate transporter"/>
    <property type="match status" value="1"/>
</dbReference>
<evidence type="ECO:0000256" key="7">
    <source>
        <dbReference type="SAM" id="Phobius"/>
    </source>
</evidence>
<feature type="transmembrane region" description="Helical" evidence="7">
    <location>
        <begin position="265"/>
        <end position="284"/>
    </location>
</feature>
<sequence>MVTAQPTVQADRFGSGRNEWILVVFTGTTNLADAVARIALPLLAAQVSRSPIVVTAVAAIMSLPWLVAALHIGVFVDRMDRRALLMAAEIARLVSVGALLVGVLVARPTLPLIYLAALVIGLADVVAGLAGVSIVPSAVPKRRWETANARITALEYLFNGFVGQPIGGFLVAIGFGLALGVTGFAYAAGAVLLLLLVGTFKVASTTRRNSVNDDIREGLRFLWRHRLLRTMALLIAIMAGCWAAWLALIPVYAVGGPLGLDERQYGFLLTCLGAGGVLGTVIVGRLNRWLGRRWCMFTDVIGAFALVATPALLPARPSSAWLIGAAAFVAGAGGTMWTVNARFITQSLVPADMLGRYSAASRLVAWGMTPLAAILGGLLAEVFSYQVAFGTFAVLCVLLIYPFFKVVTPGRMAEVDGTPGDQPVGAPSDQTAEARRAGNATRAGDDDLPETATTAGPR</sequence>
<feature type="transmembrane region" description="Helical" evidence="7">
    <location>
        <begin position="52"/>
        <end position="76"/>
    </location>
</feature>
<keyword evidence="3 7" id="KW-0812">Transmembrane</keyword>
<dbReference type="Gene3D" id="1.20.1250.20">
    <property type="entry name" value="MFS general substrate transporter like domains"/>
    <property type="match status" value="1"/>
</dbReference>
<evidence type="ECO:0000256" key="4">
    <source>
        <dbReference type="ARBA" id="ARBA00022989"/>
    </source>
</evidence>
<reference evidence="9 10" key="1">
    <citation type="submission" date="2018-01" db="EMBL/GenBank/DDBJ databases">
        <title>Draft genome sequence of Salinispora sp. 13K206.</title>
        <authorList>
            <person name="Sahin N."/>
            <person name="Saygin H."/>
            <person name="Ay H."/>
        </authorList>
    </citation>
    <scope>NUCLEOTIDE SEQUENCE [LARGE SCALE GENOMIC DNA]</scope>
    <source>
        <strain evidence="9 10">13K206</strain>
    </source>
</reference>
<keyword evidence="2" id="KW-1003">Cell membrane</keyword>
<protein>
    <submittedName>
        <fullName evidence="9">MFS transporter</fullName>
    </submittedName>
</protein>
<accession>A0A2W2DBC5</accession>
<evidence type="ECO:0000256" key="1">
    <source>
        <dbReference type="ARBA" id="ARBA00004651"/>
    </source>
</evidence>
<keyword evidence="10" id="KW-1185">Reference proteome</keyword>
<dbReference type="CDD" id="cd06173">
    <property type="entry name" value="MFS_MefA_like"/>
    <property type="match status" value="1"/>
</dbReference>
<feature type="transmembrane region" description="Helical" evidence="7">
    <location>
        <begin position="296"/>
        <end position="313"/>
    </location>
</feature>
<dbReference type="Pfam" id="PF07690">
    <property type="entry name" value="MFS_1"/>
    <property type="match status" value="1"/>
</dbReference>
<dbReference type="InterPro" id="IPR036259">
    <property type="entry name" value="MFS_trans_sf"/>
</dbReference>
<dbReference type="InterPro" id="IPR020846">
    <property type="entry name" value="MFS_dom"/>
</dbReference>
<gene>
    <name evidence="9" type="ORF">C1I99_02130</name>
</gene>
<feature type="transmembrane region" description="Helical" evidence="7">
    <location>
        <begin position="360"/>
        <end position="379"/>
    </location>
</feature>
<evidence type="ECO:0000256" key="3">
    <source>
        <dbReference type="ARBA" id="ARBA00022692"/>
    </source>
</evidence>
<feature type="domain" description="Major facilitator superfamily (MFS) profile" evidence="8">
    <location>
        <begin position="1"/>
        <end position="411"/>
    </location>
</feature>
<name>A0A2W2DBC5_9ACTN</name>
<feature type="transmembrane region" description="Helical" evidence="7">
    <location>
        <begin position="112"/>
        <end position="135"/>
    </location>
</feature>
<dbReference type="PROSITE" id="PS50850">
    <property type="entry name" value="MFS"/>
    <property type="match status" value="1"/>
</dbReference>
<comment type="subcellular location">
    <subcellularLocation>
        <location evidence="1">Cell membrane</location>
        <topology evidence="1">Multi-pass membrane protein</topology>
    </subcellularLocation>
</comment>
<keyword evidence="4 7" id="KW-1133">Transmembrane helix</keyword>
<evidence type="ECO:0000259" key="8">
    <source>
        <dbReference type="PROSITE" id="PS50850"/>
    </source>
</evidence>
<evidence type="ECO:0000313" key="10">
    <source>
        <dbReference type="Proteomes" id="UP000248749"/>
    </source>
</evidence>